<dbReference type="Gene3D" id="2.30.30.1060">
    <property type="match status" value="1"/>
</dbReference>
<dbReference type="InterPro" id="IPR021331">
    <property type="entry name" value="Hva1_TUDOR"/>
</dbReference>
<organism evidence="2 3">
    <name type="scientific">Thiopseudomonas denitrificans</name>
    <dbReference type="NCBI Taxonomy" id="1501432"/>
    <lineage>
        <taxon>Bacteria</taxon>
        <taxon>Pseudomonadati</taxon>
        <taxon>Pseudomonadota</taxon>
        <taxon>Gammaproteobacteria</taxon>
        <taxon>Pseudomonadales</taxon>
        <taxon>Pseudomonadaceae</taxon>
        <taxon>Thiopseudomonas</taxon>
    </lineage>
</organism>
<dbReference type="EMBL" id="SNYK01000002">
    <property type="protein sequence ID" value="TDQ39427.1"/>
    <property type="molecule type" value="Genomic_DNA"/>
</dbReference>
<protein>
    <submittedName>
        <fullName evidence="2">DUF2945 family protein</fullName>
    </submittedName>
</protein>
<dbReference type="OrthoDB" id="71751at2"/>
<feature type="domain" description="Hypervirulence associated protein TUDOR" evidence="1">
    <location>
        <begin position="8"/>
        <end position="66"/>
    </location>
</feature>
<name>A0A4V6PWH2_9GAMM</name>
<comment type="caution">
    <text evidence="2">The sequence shown here is derived from an EMBL/GenBank/DDBJ whole genome shotgun (WGS) entry which is preliminary data.</text>
</comment>
<evidence type="ECO:0000313" key="3">
    <source>
        <dbReference type="Proteomes" id="UP000294575"/>
    </source>
</evidence>
<proteinExistence type="predicted"/>
<dbReference type="Proteomes" id="UP000294575">
    <property type="component" value="Unassembled WGS sequence"/>
</dbReference>
<dbReference type="Pfam" id="PF11160">
    <property type="entry name" value="Hva1_TUDOR"/>
    <property type="match status" value="1"/>
</dbReference>
<sequence>MGKTFRTGDHVRWNSEAGHVSGHIIRIHTEDFMWKGYQHRASPDSPQYEIKSDKTDHIAVHKGTALTLLDD</sequence>
<reference evidence="2 3" key="1">
    <citation type="submission" date="2019-03" db="EMBL/GenBank/DDBJ databases">
        <title>Genomic Encyclopedia of Type Strains, Phase IV (KMG-IV): sequencing the most valuable type-strain genomes for metagenomic binning, comparative biology and taxonomic classification.</title>
        <authorList>
            <person name="Goeker M."/>
        </authorList>
    </citation>
    <scope>NUCLEOTIDE SEQUENCE [LARGE SCALE GENOMIC DNA]</scope>
    <source>
        <strain evidence="2 3">DSM 28679</strain>
    </source>
</reference>
<evidence type="ECO:0000259" key="1">
    <source>
        <dbReference type="Pfam" id="PF11160"/>
    </source>
</evidence>
<keyword evidence="3" id="KW-1185">Reference proteome</keyword>
<gene>
    <name evidence="2" type="ORF">DFQ45_102119</name>
</gene>
<dbReference type="AlphaFoldDB" id="A0A4V6PWH2"/>
<dbReference type="RefSeq" id="WP_101497993.1">
    <property type="nucleotide sequence ID" value="NZ_LNJZ01000009.1"/>
</dbReference>
<evidence type="ECO:0000313" key="2">
    <source>
        <dbReference type="EMBL" id="TDQ39427.1"/>
    </source>
</evidence>
<accession>A0A4V6PWH2</accession>